<dbReference type="Proteomes" id="UP000034954">
    <property type="component" value="Unassembled WGS sequence"/>
</dbReference>
<dbReference type="Gene3D" id="3.40.50.280">
    <property type="entry name" value="Cobalamin-binding domain"/>
    <property type="match status" value="1"/>
</dbReference>
<evidence type="ECO:0000256" key="2">
    <source>
        <dbReference type="ARBA" id="ARBA00022691"/>
    </source>
</evidence>
<evidence type="ECO:0000313" key="9">
    <source>
        <dbReference type="Proteomes" id="UP000034954"/>
    </source>
</evidence>
<evidence type="ECO:0000259" key="6">
    <source>
        <dbReference type="PROSITE" id="PS51332"/>
    </source>
</evidence>
<gene>
    <name evidence="8" type="ORF">BROFUL_02282</name>
</gene>
<dbReference type="AlphaFoldDB" id="A0A0M2USE7"/>
<dbReference type="EMBL" id="LAQJ01000225">
    <property type="protein sequence ID" value="KKO18988.1"/>
    <property type="molecule type" value="Genomic_DNA"/>
</dbReference>
<keyword evidence="3" id="KW-0479">Metal-binding</keyword>
<dbReference type="GO" id="GO:0031419">
    <property type="term" value="F:cobalamin binding"/>
    <property type="evidence" value="ECO:0007669"/>
    <property type="project" value="InterPro"/>
</dbReference>
<dbReference type="Pfam" id="PF04055">
    <property type="entry name" value="Radical_SAM"/>
    <property type="match status" value="1"/>
</dbReference>
<keyword evidence="4" id="KW-0408">Iron</keyword>
<evidence type="ECO:0000256" key="5">
    <source>
        <dbReference type="ARBA" id="ARBA00023014"/>
    </source>
</evidence>
<dbReference type="SUPFAM" id="SSF102114">
    <property type="entry name" value="Radical SAM enzymes"/>
    <property type="match status" value="1"/>
</dbReference>
<dbReference type="PANTHER" id="PTHR43409">
    <property type="entry name" value="ANAEROBIC MAGNESIUM-PROTOPORPHYRIN IX MONOMETHYL ESTER CYCLASE-RELATED"/>
    <property type="match status" value="1"/>
</dbReference>
<name>A0A0M2USE7_9BACT</name>
<evidence type="ECO:0000256" key="3">
    <source>
        <dbReference type="ARBA" id="ARBA00022723"/>
    </source>
</evidence>
<dbReference type="Gene3D" id="3.80.30.20">
    <property type="entry name" value="tm_1862 like domain"/>
    <property type="match status" value="1"/>
</dbReference>
<proteinExistence type="predicted"/>
<dbReference type="GO" id="GO:0046872">
    <property type="term" value="F:metal ion binding"/>
    <property type="evidence" value="ECO:0007669"/>
    <property type="project" value="UniProtKB-KW"/>
</dbReference>
<dbReference type="PANTHER" id="PTHR43409:SF16">
    <property type="entry name" value="SLR0320 PROTEIN"/>
    <property type="match status" value="1"/>
</dbReference>
<dbReference type="CDD" id="cd01335">
    <property type="entry name" value="Radical_SAM"/>
    <property type="match status" value="1"/>
</dbReference>
<dbReference type="SFLD" id="SFLDG01082">
    <property type="entry name" value="B12-binding_domain_containing"/>
    <property type="match status" value="1"/>
</dbReference>
<dbReference type="SFLD" id="SFLDG01123">
    <property type="entry name" value="methyltransferase_(Class_B)"/>
    <property type="match status" value="1"/>
</dbReference>
<dbReference type="Pfam" id="PF02310">
    <property type="entry name" value="B12-binding"/>
    <property type="match status" value="1"/>
</dbReference>
<dbReference type="InterPro" id="IPR023404">
    <property type="entry name" value="rSAM_horseshoe"/>
</dbReference>
<dbReference type="InterPro" id="IPR023969">
    <property type="entry name" value="CHP04072_B12-bd/rSAM"/>
</dbReference>
<keyword evidence="9" id="KW-1185">Reference proteome</keyword>
<keyword evidence="5" id="KW-0411">Iron-sulfur</keyword>
<dbReference type="PROSITE" id="PS51918">
    <property type="entry name" value="RADICAL_SAM"/>
    <property type="match status" value="1"/>
</dbReference>
<dbReference type="GO" id="GO:0003824">
    <property type="term" value="F:catalytic activity"/>
    <property type="evidence" value="ECO:0007669"/>
    <property type="project" value="InterPro"/>
</dbReference>
<dbReference type="PROSITE" id="PS51332">
    <property type="entry name" value="B12_BINDING"/>
    <property type="match status" value="1"/>
</dbReference>
<dbReference type="SMART" id="SM00729">
    <property type="entry name" value="Elp3"/>
    <property type="match status" value="1"/>
</dbReference>
<dbReference type="GO" id="GO:0051539">
    <property type="term" value="F:4 iron, 4 sulfur cluster binding"/>
    <property type="evidence" value="ECO:0007669"/>
    <property type="project" value="UniProtKB-KW"/>
</dbReference>
<dbReference type="InterPro" id="IPR007197">
    <property type="entry name" value="rSAM"/>
</dbReference>
<dbReference type="InterPro" id="IPR051198">
    <property type="entry name" value="BchE-like"/>
</dbReference>
<dbReference type="InterPro" id="IPR034466">
    <property type="entry name" value="Methyltransferase_Class_B"/>
</dbReference>
<comment type="cofactor">
    <cofactor evidence="1">
        <name>[4Fe-4S] cluster</name>
        <dbReference type="ChEBI" id="CHEBI:49883"/>
    </cofactor>
</comment>
<evidence type="ECO:0000259" key="7">
    <source>
        <dbReference type="PROSITE" id="PS51918"/>
    </source>
</evidence>
<evidence type="ECO:0000256" key="1">
    <source>
        <dbReference type="ARBA" id="ARBA00001966"/>
    </source>
</evidence>
<evidence type="ECO:0000256" key="4">
    <source>
        <dbReference type="ARBA" id="ARBA00023004"/>
    </source>
</evidence>
<accession>A0A0M2USE7</accession>
<protein>
    <submittedName>
        <fullName evidence="8">Uncharacterized protein</fullName>
    </submittedName>
</protein>
<reference evidence="8 9" key="1">
    <citation type="journal article" date="2013" name="BMC Microbiol.">
        <title>Identification of the type II cytochrome c maturation pathway in anammox bacteria by comparative genomics.</title>
        <authorList>
            <person name="Ferousi C."/>
            <person name="Speth D.R."/>
            <person name="Reimann J."/>
            <person name="Op den Camp H.J."/>
            <person name="Allen J.W."/>
            <person name="Keltjens J.T."/>
            <person name="Jetten M.S."/>
        </authorList>
    </citation>
    <scope>NUCLEOTIDE SEQUENCE [LARGE SCALE GENOMIC DNA]</scope>
    <source>
        <strain evidence="8">RU1</strain>
    </source>
</reference>
<feature type="domain" description="B12-binding" evidence="6">
    <location>
        <begin position="1"/>
        <end position="146"/>
    </location>
</feature>
<keyword evidence="2" id="KW-0949">S-adenosyl-L-methionine</keyword>
<dbReference type="NCBIfam" id="TIGR04072">
    <property type="entry name" value="rSAM_ladder_B12"/>
    <property type="match status" value="1"/>
</dbReference>
<dbReference type="SFLD" id="SFLDS00029">
    <property type="entry name" value="Radical_SAM"/>
    <property type="match status" value="1"/>
</dbReference>
<feature type="domain" description="Radical SAM core" evidence="7">
    <location>
        <begin position="184"/>
        <end position="403"/>
    </location>
</feature>
<sequence>MKILLISTNNEKYPYPVAPIGAAYIAKALRNNGYHVKIIDLSFVEDDCAVIRDVLKDFVPHVIGISIRNIDNLTYGKSIFYMPRIRHLVNFIKRHTSVPLVVGGSGFSIFPEEVLRYLELETGIVGEGETAFALVVGAIEKGKDLDNIQNLCYLKGNKFYSNSIAYTQINNRPDRSLLSNRMYFELGGMANIQSKRGCPFQCTYCTYPCIEGNKMRLREPMDVVEELKEMRIDYGIDYVFFVDDIFNFPEEHAVAICEEIVRTKVKVNWTCFATPKGMTQKLAALMKTAGCKGVEFGSDAGSEKTLKGLSKHFTHDDIAYAAECCGEIGLPNAHYIIIGGPGEDHGTLQETFAFFEKINPTAVIALLGLRIYPNTRLHSKSIEDGVIEKDRNLLEPAFYLSPEMDTTVIFRNIAEHARKHQNWIVPGLDIRCDTNMLAVLRKMGRKGPLWDMLS</sequence>
<dbReference type="InterPro" id="IPR058240">
    <property type="entry name" value="rSAM_sf"/>
</dbReference>
<dbReference type="InterPro" id="IPR006638">
    <property type="entry name" value="Elp3/MiaA/NifB-like_rSAM"/>
</dbReference>
<dbReference type="InterPro" id="IPR006158">
    <property type="entry name" value="Cobalamin-bd"/>
</dbReference>
<evidence type="ECO:0000313" key="8">
    <source>
        <dbReference type="EMBL" id="KKO18988.1"/>
    </source>
</evidence>
<organism evidence="8 9">
    <name type="scientific">Candidatus Brocadia fulgida</name>
    <dbReference type="NCBI Taxonomy" id="380242"/>
    <lineage>
        <taxon>Bacteria</taxon>
        <taxon>Pseudomonadati</taxon>
        <taxon>Planctomycetota</taxon>
        <taxon>Candidatus Brocadiia</taxon>
        <taxon>Candidatus Brocadiales</taxon>
        <taxon>Candidatus Brocadiaceae</taxon>
        <taxon>Candidatus Brocadia</taxon>
    </lineage>
</organism>
<comment type="caution">
    <text evidence="8">The sequence shown here is derived from an EMBL/GenBank/DDBJ whole genome shotgun (WGS) entry which is preliminary data.</text>
</comment>
<dbReference type="GO" id="GO:0005829">
    <property type="term" value="C:cytosol"/>
    <property type="evidence" value="ECO:0007669"/>
    <property type="project" value="TreeGrafter"/>
</dbReference>